<evidence type="ECO:0000313" key="1">
    <source>
        <dbReference type="EMBL" id="CAB4555053.1"/>
    </source>
</evidence>
<protein>
    <submittedName>
        <fullName evidence="1">Unannotated protein</fullName>
    </submittedName>
</protein>
<proteinExistence type="predicted"/>
<gene>
    <name evidence="1" type="ORF">UFOPK1537_00562</name>
</gene>
<name>A0A6J6CXW7_9ZZZZ</name>
<dbReference type="AlphaFoldDB" id="A0A6J6CXW7"/>
<reference evidence="1" key="1">
    <citation type="submission" date="2020-05" db="EMBL/GenBank/DDBJ databases">
        <authorList>
            <person name="Chiriac C."/>
            <person name="Salcher M."/>
            <person name="Ghai R."/>
            <person name="Kavagutti S V."/>
        </authorList>
    </citation>
    <scope>NUCLEOTIDE SEQUENCE</scope>
</reference>
<sequence>MAWKSAARSLAAEEKFEIASTLLNSRFADSSVSAEMKSNTRTGIGSEPT</sequence>
<accession>A0A6J6CXW7</accession>
<organism evidence="1">
    <name type="scientific">freshwater metagenome</name>
    <dbReference type="NCBI Taxonomy" id="449393"/>
    <lineage>
        <taxon>unclassified sequences</taxon>
        <taxon>metagenomes</taxon>
        <taxon>ecological metagenomes</taxon>
    </lineage>
</organism>
<dbReference type="EMBL" id="CAEZSX010000072">
    <property type="protein sequence ID" value="CAB4555053.1"/>
    <property type="molecule type" value="Genomic_DNA"/>
</dbReference>